<name>A0ABS5ASF3_9PSEU</name>
<feature type="transmembrane region" description="Helical" evidence="1">
    <location>
        <begin position="46"/>
        <end position="72"/>
    </location>
</feature>
<protein>
    <submittedName>
        <fullName evidence="2">Steroid 5-alpha reductase family enzyme</fullName>
    </submittedName>
</protein>
<reference evidence="2 3" key="1">
    <citation type="submission" date="2021-03" db="EMBL/GenBank/DDBJ databases">
        <title>Sequencing the genomes of 1000 actinobacteria strains.</title>
        <authorList>
            <person name="Klenk H.-P."/>
        </authorList>
    </citation>
    <scope>NUCLEOTIDE SEQUENCE [LARGE SCALE GENOMIC DNA]</scope>
    <source>
        <strain evidence="2 3">DSM 44580</strain>
    </source>
</reference>
<evidence type="ECO:0000256" key="1">
    <source>
        <dbReference type="SAM" id="Phobius"/>
    </source>
</evidence>
<gene>
    <name evidence="2" type="ORF">JOF53_008373</name>
</gene>
<keyword evidence="3" id="KW-1185">Reference proteome</keyword>
<sequence>MDSQLTQFLTETIVGLNPLVQFLAVFAVGLVPYLESHVGALVGTVVGIPIPLALLAAIVGNLLALGVALWAGRAVARRVAARRGAGSGKRSQKVLAKVDQFGIPLASLLGPFVLATALSTFIMVGAGLNQRKVMIWQAAAVVIWGIAFGVIGLGVRGTLV</sequence>
<evidence type="ECO:0000313" key="3">
    <source>
        <dbReference type="Proteomes" id="UP001519363"/>
    </source>
</evidence>
<comment type="caution">
    <text evidence="2">The sequence shown here is derived from an EMBL/GenBank/DDBJ whole genome shotgun (WGS) entry which is preliminary data.</text>
</comment>
<dbReference type="EMBL" id="JAGIOO010000001">
    <property type="protein sequence ID" value="MBP2479501.1"/>
    <property type="molecule type" value="Genomic_DNA"/>
</dbReference>
<dbReference type="RefSeq" id="WP_086780817.1">
    <property type="nucleotide sequence ID" value="NZ_JAGIOO010000001.1"/>
</dbReference>
<keyword evidence="1" id="KW-0472">Membrane</keyword>
<accession>A0ABS5ASF3</accession>
<proteinExistence type="predicted"/>
<feature type="transmembrane region" description="Helical" evidence="1">
    <location>
        <begin position="12"/>
        <end position="34"/>
    </location>
</feature>
<feature type="transmembrane region" description="Helical" evidence="1">
    <location>
        <begin position="101"/>
        <end position="128"/>
    </location>
</feature>
<keyword evidence="1" id="KW-0812">Transmembrane</keyword>
<keyword evidence="1" id="KW-1133">Transmembrane helix</keyword>
<dbReference type="Proteomes" id="UP001519363">
    <property type="component" value="Unassembled WGS sequence"/>
</dbReference>
<feature type="transmembrane region" description="Helical" evidence="1">
    <location>
        <begin position="134"/>
        <end position="155"/>
    </location>
</feature>
<organism evidence="2 3">
    <name type="scientific">Crossiella equi</name>
    <dbReference type="NCBI Taxonomy" id="130796"/>
    <lineage>
        <taxon>Bacteria</taxon>
        <taxon>Bacillati</taxon>
        <taxon>Actinomycetota</taxon>
        <taxon>Actinomycetes</taxon>
        <taxon>Pseudonocardiales</taxon>
        <taxon>Pseudonocardiaceae</taxon>
        <taxon>Crossiella</taxon>
    </lineage>
</organism>
<evidence type="ECO:0000313" key="2">
    <source>
        <dbReference type="EMBL" id="MBP2479501.1"/>
    </source>
</evidence>